<sequence length="71" mass="7617">MIDKVVGDLTARVNRHHGGDSPRLLVAVVGSVKVLPVNSGIRVTEVERIDNRQVLAPGDQVTIAGEFAMEL</sequence>
<evidence type="ECO:0000313" key="4">
    <source>
        <dbReference type="Proteomes" id="UP000237966"/>
    </source>
</evidence>
<dbReference type="RefSeq" id="WP_027692713.1">
    <property type="nucleotide sequence ID" value="NZ_CP037989.1"/>
</dbReference>
<reference evidence="2 4" key="2">
    <citation type="submission" date="2018-02" db="EMBL/GenBank/DDBJ databases">
        <title>Bacteriophage NCPPB3778 and a type I-E CRISPR drive the evolution of the US Biological Select Agent, Rathayibacter toxicus.</title>
        <authorList>
            <person name="Davis E.W.II."/>
            <person name="Tabima J.F."/>
            <person name="Weisberg A.J."/>
            <person name="Lopes L.D."/>
            <person name="Wiseman M.S."/>
            <person name="Wiseman M.S."/>
            <person name="Pupko T."/>
            <person name="Belcher M.S."/>
            <person name="Sechler A.J."/>
            <person name="Tancos M.A."/>
            <person name="Schroeder B.K."/>
            <person name="Murray T.D."/>
            <person name="Luster D.G."/>
            <person name="Schneider W.L."/>
            <person name="Rogers E."/>
            <person name="Andreote F.D."/>
            <person name="Grunwald N.J."/>
            <person name="Putnam M.L."/>
            <person name="Chang J.H."/>
        </authorList>
    </citation>
    <scope>NUCLEOTIDE SEQUENCE [LARGE SCALE GENOMIC DNA]</scope>
    <source>
        <strain evidence="2 4">FH99</strain>
    </source>
</reference>
<dbReference type="EMBL" id="LBFI01000024">
    <property type="protein sequence ID" value="KKM46051.1"/>
    <property type="molecule type" value="Genomic_DNA"/>
</dbReference>
<name>A0A0C5BFV3_9MICO</name>
<evidence type="ECO:0000313" key="1">
    <source>
        <dbReference type="EMBL" id="KKM46051.1"/>
    </source>
</evidence>
<comment type="caution">
    <text evidence="1">The sequence shown here is derived from an EMBL/GenBank/DDBJ whole genome shotgun (WGS) entry which is preliminary data.</text>
</comment>
<keyword evidence="3" id="KW-1185">Reference proteome</keyword>
<protein>
    <submittedName>
        <fullName evidence="1">Uncharacterized protein</fullName>
    </submittedName>
</protein>
<dbReference type="EMBL" id="PSWU01000004">
    <property type="protein sequence ID" value="PPI16140.1"/>
    <property type="molecule type" value="Genomic_DNA"/>
</dbReference>
<organism evidence="1 3">
    <name type="scientific">Rathayibacter toxicus</name>
    <dbReference type="NCBI Taxonomy" id="145458"/>
    <lineage>
        <taxon>Bacteria</taxon>
        <taxon>Bacillati</taxon>
        <taxon>Actinomycetota</taxon>
        <taxon>Actinomycetes</taxon>
        <taxon>Micrococcales</taxon>
        <taxon>Microbacteriaceae</taxon>
        <taxon>Rathayibacter</taxon>
    </lineage>
</organism>
<reference evidence="1 3" key="1">
    <citation type="submission" date="2015-04" db="EMBL/GenBank/DDBJ databases">
        <title>Draft genome sequence of Rathayibacter toxicus strain FH-142 (AKA 70134 or CS 32), a Western Australian isolate.</title>
        <authorList>
            <consortium name="Consortium for Microbial Forensics and Genomics (microFORGE)"/>
            <person name="Knight B.M."/>
            <person name="Roberts D.P."/>
            <person name="Lin D."/>
            <person name="Hari K."/>
            <person name="Fletcher J."/>
            <person name="Melcher U."/>
            <person name="Blagden T."/>
            <person name="Luster D.G."/>
            <person name="Sechler A.J."/>
            <person name="Schneider W.L."/>
            <person name="Winegar R.A."/>
        </authorList>
    </citation>
    <scope>NUCLEOTIDE SEQUENCE [LARGE SCALE GENOMIC DNA]</scope>
    <source>
        <strain evidence="1 3">FH142</strain>
    </source>
</reference>
<dbReference type="PATRIC" id="fig|145458.7.peg.442"/>
<evidence type="ECO:0000313" key="2">
    <source>
        <dbReference type="EMBL" id="PPI16140.1"/>
    </source>
</evidence>
<accession>A0A0C5BFV3</accession>
<dbReference type="KEGG" id="rtc:APU90_04635"/>
<evidence type="ECO:0000313" key="3">
    <source>
        <dbReference type="Proteomes" id="UP000052979"/>
    </source>
</evidence>
<gene>
    <name evidence="2" type="ORF">C5C51_01610</name>
    <name evidence="1" type="ORF">VT73_02860</name>
</gene>
<dbReference type="KEGG" id="rtx:TI83_01850"/>
<dbReference type="Proteomes" id="UP000237966">
    <property type="component" value="Unassembled WGS sequence"/>
</dbReference>
<proteinExistence type="predicted"/>
<dbReference type="AlphaFoldDB" id="A0A0C5BFV3"/>
<dbReference type="Proteomes" id="UP000052979">
    <property type="component" value="Unassembled WGS sequence"/>
</dbReference>